<protein>
    <recommendedName>
        <fullName evidence="5">Oxidation resistance protein 1</fullName>
    </recommendedName>
</protein>
<evidence type="ECO:0000313" key="9">
    <source>
        <dbReference type="Proteomes" id="UP000054321"/>
    </source>
</evidence>
<dbReference type="EMBL" id="KN832876">
    <property type="protein sequence ID" value="KIN00870.1"/>
    <property type="molecule type" value="Genomic_DNA"/>
</dbReference>
<dbReference type="InParanoid" id="A0A0C3HCE7"/>
<accession>A0A0C3HCE7</accession>
<dbReference type="GO" id="GO:0005739">
    <property type="term" value="C:mitochondrion"/>
    <property type="evidence" value="ECO:0007669"/>
    <property type="project" value="UniProtKB-SubCell"/>
</dbReference>
<dbReference type="Pfam" id="PF07534">
    <property type="entry name" value="TLD"/>
    <property type="match status" value="2"/>
</dbReference>
<dbReference type="OrthoDB" id="26679at2759"/>
<sequence length="284" mass="30750">MHSQTFPTPKNGHGGGLDGTYTPPYRTASPFQPPPLYPISLRGYHADTTSSAQLLSKALAEEIRLLVPARLQLCEDWNLVYSLEQDGVSLGTLYKKCEDLRGLRNGFVLVVKDGDGSLFGAYLTEAPHPYPHYYGTGECFLWRASFLSPTSLQHLPPPPSADTTNMTRSTTIGTSYPSSPSTSSNNLAPPTPSSHSGNSGTSTPERIRFKAFPYSGVNDYMMLCETGFLSVGGGDGHYGLWLDDSFEKGISSSCLTFGNEPLSDEGEKFDIIGVELWTIGNTSS</sequence>
<dbReference type="PANTHER" id="PTHR23354">
    <property type="entry name" value="NUCLEOLAR PROTEIN 7/ESTROGEN RECEPTOR COACTIVATOR-RELATED"/>
    <property type="match status" value="1"/>
</dbReference>
<feature type="compositionally biased region" description="Low complexity" evidence="6">
    <location>
        <begin position="169"/>
        <end position="188"/>
    </location>
</feature>
<dbReference type="SMART" id="SM00584">
    <property type="entry name" value="TLDc"/>
    <property type="match status" value="1"/>
</dbReference>
<dbReference type="GO" id="GO:0005634">
    <property type="term" value="C:nucleus"/>
    <property type="evidence" value="ECO:0007669"/>
    <property type="project" value="TreeGrafter"/>
</dbReference>
<feature type="domain" description="TLDc" evidence="7">
    <location>
        <begin position="53"/>
        <end position="280"/>
    </location>
</feature>
<dbReference type="GO" id="GO:0006979">
    <property type="term" value="P:response to oxidative stress"/>
    <property type="evidence" value="ECO:0007669"/>
    <property type="project" value="TreeGrafter"/>
</dbReference>
<comment type="subcellular location">
    <subcellularLocation>
        <location evidence="1">Mitochondrion</location>
    </subcellularLocation>
</comment>
<evidence type="ECO:0000256" key="5">
    <source>
        <dbReference type="ARBA" id="ARBA00040604"/>
    </source>
</evidence>
<dbReference type="InterPro" id="IPR006571">
    <property type="entry name" value="TLDc_dom"/>
</dbReference>
<organism evidence="8 9">
    <name type="scientific">Oidiodendron maius (strain Zn)</name>
    <dbReference type="NCBI Taxonomy" id="913774"/>
    <lineage>
        <taxon>Eukaryota</taxon>
        <taxon>Fungi</taxon>
        <taxon>Dikarya</taxon>
        <taxon>Ascomycota</taxon>
        <taxon>Pezizomycotina</taxon>
        <taxon>Leotiomycetes</taxon>
        <taxon>Leotiomycetes incertae sedis</taxon>
        <taxon>Myxotrichaceae</taxon>
        <taxon>Oidiodendron</taxon>
    </lineage>
</organism>
<evidence type="ECO:0000313" key="8">
    <source>
        <dbReference type="EMBL" id="KIN00870.1"/>
    </source>
</evidence>
<dbReference type="FunCoup" id="A0A0C3HCE7">
    <property type="interactions" value="12"/>
</dbReference>
<keyword evidence="3" id="KW-0496">Mitochondrion</keyword>
<comment type="function">
    <text evidence="4">May be involved in protection from oxidative damage.</text>
</comment>
<dbReference type="STRING" id="913774.A0A0C3HCE7"/>
<comment type="similarity">
    <text evidence="2">Belongs to the OXR1 family.</text>
</comment>
<proteinExistence type="inferred from homology"/>
<feature type="compositionally biased region" description="Polar residues" evidence="6">
    <location>
        <begin position="195"/>
        <end position="204"/>
    </location>
</feature>
<evidence type="ECO:0000256" key="6">
    <source>
        <dbReference type="SAM" id="MobiDB-lite"/>
    </source>
</evidence>
<evidence type="ECO:0000256" key="3">
    <source>
        <dbReference type="ARBA" id="ARBA00023128"/>
    </source>
</evidence>
<keyword evidence="9" id="KW-1185">Reference proteome</keyword>
<dbReference type="PANTHER" id="PTHR23354:SF62">
    <property type="entry name" value="MUSTARD, ISOFORM V"/>
    <property type="match status" value="1"/>
</dbReference>
<feature type="region of interest" description="Disordered" evidence="6">
    <location>
        <begin position="1"/>
        <end position="25"/>
    </location>
</feature>
<reference evidence="8 9" key="1">
    <citation type="submission" date="2014-04" db="EMBL/GenBank/DDBJ databases">
        <authorList>
            <consortium name="DOE Joint Genome Institute"/>
            <person name="Kuo A."/>
            <person name="Martino E."/>
            <person name="Perotto S."/>
            <person name="Kohler A."/>
            <person name="Nagy L.G."/>
            <person name="Floudas D."/>
            <person name="Copeland A."/>
            <person name="Barry K.W."/>
            <person name="Cichocki N."/>
            <person name="Veneault-Fourrey C."/>
            <person name="LaButti K."/>
            <person name="Lindquist E.A."/>
            <person name="Lipzen A."/>
            <person name="Lundell T."/>
            <person name="Morin E."/>
            <person name="Murat C."/>
            <person name="Sun H."/>
            <person name="Tunlid A."/>
            <person name="Henrissat B."/>
            <person name="Grigoriev I.V."/>
            <person name="Hibbett D.S."/>
            <person name="Martin F."/>
            <person name="Nordberg H.P."/>
            <person name="Cantor M.N."/>
            <person name="Hua S.X."/>
        </authorList>
    </citation>
    <scope>NUCLEOTIDE SEQUENCE [LARGE SCALE GENOMIC DNA]</scope>
    <source>
        <strain evidence="8 9">Zn</strain>
    </source>
</reference>
<gene>
    <name evidence="8" type="ORF">OIDMADRAFT_197799</name>
</gene>
<evidence type="ECO:0000256" key="4">
    <source>
        <dbReference type="ARBA" id="ARBA00037112"/>
    </source>
</evidence>
<feature type="region of interest" description="Disordered" evidence="6">
    <location>
        <begin position="153"/>
        <end position="204"/>
    </location>
</feature>
<evidence type="ECO:0000256" key="2">
    <source>
        <dbReference type="ARBA" id="ARBA00009540"/>
    </source>
</evidence>
<dbReference type="HOGENOM" id="CLU_029204_0_0_1"/>
<dbReference type="PROSITE" id="PS51886">
    <property type="entry name" value="TLDC"/>
    <property type="match status" value="1"/>
</dbReference>
<evidence type="ECO:0000256" key="1">
    <source>
        <dbReference type="ARBA" id="ARBA00004173"/>
    </source>
</evidence>
<dbReference type="AlphaFoldDB" id="A0A0C3HCE7"/>
<name>A0A0C3HCE7_OIDMZ</name>
<evidence type="ECO:0000259" key="7">
    <source>
        <dbReference type="PROSITE" id="PS51886"/>
    </source>
</evidence>
<dbReference type="Proteomes" id="UP000054321">
    <property type="component" value="Unassembled WGS sequence"/>
</dbReference>
<reference evidence="9" key="2">
    <citation type="submission" date="2015-01" db="EMBL/GenBank/DDBJ databases">
        <title>Evolutionary Origins and Diversification of the Mycorrhizal Mutualists.</title>
        <authorList>
            <consortium name="DOE Joint Genome Institute"/>
            <consortium name="Mycorrhizal Genomics Consortium"/>
            <person name="Kohler A."/>
            <person name="Kuo A."/>
            <person name="Nagy L.G."/>
            <person name="Floudas D."/>
            <person name="Copeland A."/>
            <person name="Barry K.W."/>
            <person name="Cichocki N."/>
            <person name="Veneault-Fourrey C."/>
            <person name="LaButti K."/>
            <person name="Lindquist E.A."/>
            <person name="Lipzen A."/>
            <person name="Lundell T."/>
            <person name="Morin E."/>
            <person name="Murat C."/>
            <person name="Riley R."/>
            <person name="Ohm R."/>
            <person name="Sun H."/>
            <person name="Tunlid A."/>
            <person name="Henrissat B."/>
            <person name="Grigoriev I.V."/>
            <person name="Hibbett D.S."/>
            <person name="Martin F."/>
        </authorList>
    </citation>
    <scope>NUCLEOTIDE SEQUENCE [LARGE SCALE GENOMIC DNA]</scope>
    <source>
        <strain evidence="9">Zn</strain>
    </source>
</reference>